<accession>I4ELT1</accession>
<dbReference type="SUPFAM" id="SSF54427">
    <property type="entry name" value="NTF2-like"/>
    <property type="match status" value="1"/>
</dbReference>
<feature type="compositionally biased region" description="Low complexity" evidence="1">
    <location>
        <begin position="131"/>
        <end position="147"/>
    </location>
</feature>
<evidence type="ECO:0000313" key="4">
    <source>
        <dbReference type="Proteomes" id="UP000004221"/>
    </source>
</evidence>
<keyword evidence="2" id="KW-0472">Membrane</keyword>
<dbReference type="EMBL" id="CAGS01000479">
    <property type="protein sequence ID" value="CCF85643.1"/>
    <property type="molecule type" value="Genomic_DNA"/>
</dbReference>
<dbReference type="Proteomes" id="UP000004221">
    <property type="component" value="Unassembled WGS sequence"/>
</dbReference>
<feature type="transmembrane region" description="Helical" evidence="2">
    <location>
        <begin position="82"/>
        <end position="100"/>
    </location>
</feature>
<protein>
    <submittedName>
        <fullName evidence="3">Uncharacterized protein</fullName>
    </submittedName>
</protein>
<comment type="caution">
    <text evidence="3">The sequence shown here is derived from an EMBL/GenBank/DDBJ whole genome shotgun (WGS) entry which is preliminary data.</text>
</comment>
<keyword evidence="2" id="KW-1133">Transmembrane helix</keyword>
<proteinExistence type="predicted"/>
<gene>
    <name evidence="3" type="ORF">NITHO_530001</name>
</gene>
<feature type="compositionally biased region" description="Polar residues" evidence="1">
    <location>
        <begin position="157"/>
        <end position="174"/>
    </location>
</feature>
<name>I4ELT1_9BACT</name>
<keyword evidence="2" id="KW-0812">Transmembrane</keyword>
<sequence length="284" mass="29587">MGLRLSDTTEQAVLKAIEKDPAQRYQAAAEMREALTEARENLMWVPHSAPPDVSDVDHGSLTRPAEPLGGTPGGGIPRGRTLILSFTALLIVAAVIGLLMSRSMGTAGQSAGTSGGTANNSGTRGITAASPVGTPGTTAAETTGATPRASAQPAATPDTTPKPSPSVEGTLSNSTADPAAAVTRFYQLIGQHQFDQAAGLWSSTMRAQYPPAQNITGRFSDTADMTVQRAKAISIDEGAGKATVEVDVIEIVESAGTTRNWVGTWELVRVPEGWLLDQPNLREK</sequence>
<evidence type="ECO:0000256" key="1">
    <source>
        <dbReference type="SAM" id="MobiDB-lite"/>
    </source>
</evidence>
<evidence type="ECO:0000313" key="3">
    <source>
        <dbReference type="EMBL" id="CCF85643.1"/>
    </source>
</evidence>
<dbReference type="AlphaFoldDB" id="I4ELT1"/>
<feature type="compositionally biased region" description="Low complexity" evidence="1">
    <location>
        <begin position="105"/>
        <end position="123"/>
    </location>
</feature>
<dbReference type="InterPro" id="IPR032710">
    <property type="entry name" value="NTF2-like_dom_sf"/>
</dbReference>
<feature type="region of interest" description="Disordered" evidence="1">
    <location>
        <begin position="53"/>
        <end position="75"/>
    </location>
</feature>
<organism evidence="3 4">
    <name type="scientific">Nitrolancea hollandica Lb</name>
    <dbReference type="NCBI Taxonomy" id="1129897"/>
    <lineage>
        <taxon>Bacteria</taxon>
        <taxon>Pseudomonadati</taxon>
        <taxon>Thermomicrobiota</taxon>
        <taxon>Thermomicrobia</taxon>
        <taxon>Sphaerobacterales</taxon>
        <taxon>Sphaerobacterineae</taxon>
        <taxon>Sphaerobacteraceae</taxon>
        <taxon>Nitrolancea</taxon>
    </lineage>
</organism>
<reference evidence="3 4" key="1">
    <citation type="journal article" date="2012" name="ISME J.">
        <title>Nitrification expanded: discovery, physiology and genomics of a nitrite-oxidizing bacterium from the phylum Chloroflexi.</title>
        <authorList>
            <person name="Sorokin D.Y."/>
            <person name="Lucker S."/>
            <person name="Vejmelkova D."/>
            <person name="Kostrikina N.A."/>
            <person name="Kleerebezem R."/>
            <person name="Rijpstra W.I."/>
            <person name="Damste J.S."/>
            <person name="Le Paslier D."/>
            <person name="Muyzer G."/>
            <person name="Wagner M."/>
            <person name="van Loosdrecht M.C."/>
            <person name="Daims H."/>
        </authorList>
    </citation>
    <scope>NUCLEOTIDE SEQUENCE [LARGE SCALE GENOMIC DNA]</scope>
    <source>
        <strain evidence="4">none</strain>
    </source>
</reference>
<keyword evidence="4" id="KW-1185">Reference proteome</keyword>
<feature type="region of interest" description="Disordered" evidence="1">
    <location>
        <begin position="105"/>
        <end position="174"/>
    </location>
</feature>
<evidence type="ECO:0000256" key="2">
    <source>
        <dbReference type="SAM" id="Phobius"/>
    </source>
</evidence>